<dbReference type="EMBL" id="MFKK01000011">
    <property type="protein sequence ID" value="OGG41682.1"/>
    <property type="molecule type" value="Genomic_DNA"/>
</dbReference>
<accession>A0A1F6BY38</accession>
<evidence type="ECO:0000256" key="4">
    <source>
        <dbReference type="ARBA" id="ARBA00022759"/>
    </source>
</evidence>
<keyword evidence="3" id="KW-0540">Nuclease</keyword>
<evidence type="ECO:0000256" key="1">
    <source>
        <dbReference type="ARBA" id="ARBA00006620"/>
    </source>
</evidence>
<comment type="caution">
    <text evidence="8">The sequence shown here is derived from an EMBL/GenBank/DDBJ whole genome shotgun (WGS) entry which is preliminary data.</text>
</comment>
<evidence type="ECO:0000313" key="8">
    <source>
        <dbReference type="EMBL" id="OGG41682.1"/>
    </source>
</evidence>
<dbReference type="STRING" id="1798471.A3A21_02980"/>
<keyword evidence="2" id="KW-1277">Toxin-antitoxin system</keyword>
<keyword evidence="5" id="KW-0378">Hydrolase</keyword>
<dbReference type="InterPro" id="IPR012933">
    <property type="entry name" value="HicA_mRNA_interferase"/>
</dbReference>
<dbReference type="AlphaFoldDB" id="A0A1F6BY38"/>
<evidence type="ECO:0000256" key="5">
    <source>
        <dbReference type="ARBA" id="ARBA00022801"/>
    </source>
</evidence>
<reference evidence="8 9" key="1">
    <citation type="journal article" date="2016" name="Nat. Commun.">
        <title>Thousands of microbial genomes shed light on interconnected biogeochemical processes in an aquifer system.</title>
        <authorList>
            <person name="Anantharaman K."/>
            <person name="Brown C.T."/>
            <person name="Hug L.A."/>
            <person name="Sharon I."/>
            <person name="Castelle C.J."/>
            <person name="Probst A.J."/>
            <person name="Thomas B.C."/>
            <person name="Singh A."/>
            <person name="Wilkins M.J."/>
            <person name="Karaoz U."/>
            <person name="Brodie E.L."/>
            <person name="Williams K.H."/>
            <person name="Hubbard S.S."/>
            <person name="Banfield J.F."/>
        </authorList>
    </citation>
    <scope>NUCLEOTIDE SEQUENCE [LARGE SCALE GENOMIC DNA]</scope>
</reference>
<protein>
    <recommendedName>
        <fullName evidence="10">Addiction module toxin, HicA family</fullName>
    </recommendedName>
</protein>
<dbReference type="GO" id="GO:0016787">
    <property type="term" value="F:hydrolase activity"/>
    <property type="evidence" value="ECO:0007669"/>
    <property type="project" value="UniProtKB-KW"/>
</dbReference>
<proteinExistence type="inferred from homology"/>
<dbReference type="Proteomes" id="UP000176996">
    <property type="component" value="Unassembled WGS sequence"/>
</dbReference>
<dbReference type="InterPro" id="IPR038570">
    <property type="entry name" value="HicA_sf"/>
</dbReference>
<dbReference type="SUPFAM" id="SSF54786">
    <property type="entry name" value="YcfA/nrd intein domain"/>
    <property type="match status" value="1"/>
</dbReference>
<dbReference type="GO" id="GO:0003729">
    <property type="term" value="F:mRNA binding"/>
    <property type="evidence" value="ECO:0007669"/>
    <property type="project" value="InterPro"/>
</dbReference>
<evidence type="ECO:0000313" key="9">
    <source>
        <dbReference type="Proteomes" id="UP000176996"/>
    </source>
</evidence>
<name>A0A1F6BY38_9BACT</name>
<comment type="similarity">
    <text evidence="1">Belongs to the HicA mRNA interferase family.</text>
</comment>
<gene>
    <name evidence="8" type="ORF">A3A21_02980</name>
</gene>
<evidence type="ECO:0000256" key="3">
    <source>
        <dbReference type="ARBA" id="ARBA00022722"/>
    </source>
</evidence>
<organism evidence="8 9">
    <name type="scientific">Candidatus Jorgensenbacteria bacterium RIFCSPLOWO2_01_FULL_45_25b</name>
    <dbReference type="NCBI Taxonomy" id="1798471"/>
    <lineage>
        <taxon>Bacteria</taxon>
        <taxon>Candidatus Joergenseniibacteriota</taxon>
    </lineage>
</organism>
<evidence type="ECO:0000256" key="7">
    <source>
        <dbReference type="ARBA" id="ARBA00023016"/>
    </source>
</evidence>
<dbReference type="Gene3D" id="3.30.920.30">
    <property type="entry name" value="Hypothetical protein"/>
    <property type="match status" value="1"/>
</dbReference>
<keyword evidence="4" id="KW-0255">Endonuclease</keyword>
<dbReference type="GO" id="GO:0004519">
    <property type="term" value="F:endonuclease activity"/>
    <property type="evidence" value="ECO:0007669"/>
    <property type="project" value="UniProtKB-KW"/>
</dbReference>
<evidence type="ECO:0000256" key="6">
    <source>
        <dbReference type="ARBA" id="ARBA00022884"/>
    </source>
</evidence>
<sequence length="76" mass="9437">MPRKSDVSWKEFEKFLLFIGCSFERERGDHRIFWRSDLKRPVIFPRYNPLPLFIIRNNLRILGLSFKQFEEFLKRM</sequence>
<keyword evidence="7" id="KW-0346">Stress response</keyword>
<dbReference type="Pfam" id="PF07927">
    <property type="entry name" value="HicA_toxin"/>
    <property type="match status" value="1"/>
</dbReference>
<evidence type="ECO:0008006" key="10">
    <source>
        <dbReference type="Google" id="ProtNLM"/>
    </source>
</evidence>
<keyword evidence="6" id="KW-0694">RNA-binding</keyword>
<evidence type="ECO:0000256" key="2">
    <source>
        <dbReference type="ARBA" id="ARBA00022649"/>
    </source>
</evidence>